<evidence type="ECO:0000313" key="2">
    <source>
        <dbReference type="Proteomes" id="UP001596263"/>
    </source>
</evidence>
<dbReference type="RefSeq" id="WP_380862316.1">
    <property type="nucleotide sequence ID" value="NZ_JBHSKM010000030.1"/>
</dbReference>
<dbReference type="EMBL" id="JBHSKM010000030">
    <property type="protein sequence ID" value="MFC5218985.1"/>
    <property type="molecule type" value="Genomic_DNA"/>
</dbReference>
<comment type="caution">
    <text evidence="1">The sequence shown here is derived from an EMBL/GenBank/DDBJ whole genome shotgun (WGS) entry which is preliminary data.</text>
</comment>
<keyword evidence="2" id="KW-1185">Reference proteome</keyword>
<gene>
    <name evidence="1" type="ORF">ACFPQ9_34590</name>
</gene>
<sequence>MSDRTALTTRLCSTPEELIEVARTWAPGEPFPLLPGRPLDRYLTLSGGALPPVRLVPRTGVVLSTGGDMGRAAGRLLADATERPHRHVPADRLRQAVAEAAGAVAVVGLGRDLTEGGDWPGADNPHAGVLTGRTPDSLACLIYRTLVPDEHAEPSTFVVTNSFHGDDLSADAVEMDEMRDLHRRRHQLVVYHLHGRECSVGLPDGIICGRTDDGVTPLGPLLPARSLDASLRIPSCLRGEGCFRADLAEDQRVQAADLHAVVVFSQSCGAVSAGVSPYPEEVGIGSGFLEGTAVAVIGGMGSHSAEVGSELLVEQGLREGRPLGEIVAALNASGGDQRDGLAMFGLLGDPGLVVGPRDGNTRQLAAPRAADPEALETLRYLNDVVVPGCERLAWLEVDLQNEPLQKVRRSIRELAGRPTEPGWASDVTRVVQDVAAVQRGIVDHAAALIQSEGADFLGDASPTFEVVSKRPAWCTSCETDRGQLLFLRHTVERGLTVRTLQCRRCGDVWWSTEDGEPSILIGGSVDFDTDRSAPGTLRRVLVNKRDRPIRGAMALAFRAFYDPPVLPLWRSESVTVLPGKSHTFSVPIEFPSPGARPDVHSGFIIGLFEGCYLMSPVIFRLS</sequence>
<name>A0ABW0CST3_STRCD</name>
<dbReference type="Proteomes" id="UP001596263">
    <property type="component" value="Unassembled WGS sequence"/>
</dbReference>
<accession>A0ABW0CST3</accession>
<protein>
    <submittedName>
        <fullName evidence="1">Uncharacterized protein</fullName>
    </submittedName>
</protein>
<reference evidence="2" key="1">
    <citation type="journal article" date="2019" name="Int. J. Syst. Evol. Microbiol.">
        <title>The Global Catalogue of Microorganisms (GCM) 10K type strain sequencing project: providing services to taxonomists for standard genome sequencing and annotation.</title>
        <authorList>
            <consortium name="The Broad Institute Genomics Platform"/>
            <consortium name="The Broad Institute Genome Sequencing Center for Infectious Disease"/>
            <person name="Wu L."/>
            <person name="Ma J."/>
        </authorList>
    </citation>
    <scope>NUCLEOTIDE SEQUENCE [LARGE SCALE GENOMIC DNA]</scope>
    <source>
        <strain evidence="2">KCTC 42586</strain>
    </source>
</reference>
<evidence type="ECO:0000313" key="1">
    <source>
        <dbReference type="EMBL" id="MFC5218985.1"/>
    </source>
</evidence>
<proteinExistence type="predicted"/>
<organism evidence="1 2">
    <name type="scientific">Streptomyces coerulescens</name>
    <dbReference type="NCBI Taxonomy" id="29304"/>
    <lineage>
        <taxon>Bacteria</taxon>
        <taxon>Bacillati</taxon>
        <taxon>Actinomycetota</taxon>
        <taxon>Actinomycetes</taxon>
        <taxon>Kitasatosporales</taxon>
        <taxon>Streptomycetaceae</taxon>
        <taxon>Streptomyces</taxon>
    </lineage>
</organism>